<gene>
    <name evidence="8" type="ORF">I6J18_17170</name>
</gene>
<keyword evidence="6" id="KW-0676">Redox-active center</keyword>
<dbReference type="InterPro" id="IPR050260">
    <property type="entry name" value="FAD-bd_OxRdtase"/>
</dbReference>
<dbReference type="RefSeq" id="WP_040374874.1">
    <property type="nucleotide sequence ID" value="NZ_CP068053.1"/>
</dbReference>
<dbReference type="PANTHER" id="PTHR43429:SF1">
    <property type="entry name" value="NAD(P)H SULFUR OXIDOREDUCTASE (COA-DEPENDENT)"/>
    <property type="match status" value="1"/>
</dbReference>
<keyword evidence="9" id="KW-1185">Reference proteome</keyword>
<dbReference type="SUPFAM" id="SSF52821">
    <property type="entry name" value="Rhodanese/Cell cycle control phosphatase"/>
    <property type="match status" value="1"/>
</dbReference>
<dbReference type="Proteomes" id="UP000595254">
    <property type="component" value="Chromosome"/>
</dbReference>
<dbReference type="PANTHER" id="PTHR43429">
    <property type="entry name" value="PYRIDINE NUCLEOTIDE-DISULFIDE OXIDOREDUCTASE DOMAIN-CONTAINING"/>
    <property type="match status" value="1"/>
</dbReference>
<evidence type="ECO:0000256" key="4">
    <source>
        <dbReference type="ARBA" id="ARBA00022827"/>
    </source>
</evidence>
<evidence type="ECO:0000256" key="5">
    <source>
        <dbReference type="ARBA" id="ARBA00023002"/>
    </source>
</evidence>
<dbReference type="GO" id="GO:0050451">
    <property type="term" value="F:CoA-disulfide reductase (NADPH) activity"/>
    <property type="evidence" value="ECO:0007669"/>
    <property type="project" value="UniProtKB-EC"/>
</dbReference>
<accession>A0A974NKF2</accession>
<reference evidence="8 9" key="1">
    <citation type="submission" date="2021-01" db="EMBL/GenBank/DDBJ databases">
        <title>FDA dAtabase for Regulatory Grade micrObial Sequences (FDA-ARGOS): Supporting development and validation of Infectious Disease Dx tests.</title>
        <authorList>
            <person name="Nelson B."/>
            <person name="Plummer A."/>
            <person name="Tallon L."/>
            <person name="Sadzewicz L."/>
            <person name="Zhao X."/>
            <person name="Boylan J."/>
            <person name="Ott S."/>
            <person name="Bowen H."/>
            <person name="Vavikolanu K."/>
            <person name="Mehta A."/>
            <person name="Aluvathingal J."/>
            <person name="Nadendla S."/>
            <person name="Myers T."/>
            <person name="Yan Y."/>
            <person name="Sichtig H."/>
        </authorList>
    </citation>
    <scope>NUCLEOTIDE SEQUENCE [LARGE SCALE GENOMIC DNA]</scope>
    <source>
        <strain evidence="8 9">FDAARGOS_1161</strain>
    </source>
</reference>
<evidence type="ECO:0000256" key="1">
    <source>
        <dbReference type="ARBA" id="ARBA00001974"/>
    </source>
</evidence>
<sequence length="551" mass="59352">MKKKIIIVGGVAGGATAAARLRRLNEEDTIIMFERGEYISFANCGLPYYIGGVISERKKLLVQTVEGMSNRFNLDIRNLTEVVRINAQEKMVTARNLQTGEEYVESYDALILSPGSKPIKPQISGIEEAKALFTVRNVPDTDRIKQYVDEEKPKHAVVIGGGFIGLELAENLVERGVKVTVIERGDQVMAPIDFEMAQIVHAELKNKGINLILNDGVKEFKDQGTTIILESGGKVESADMIILAIGVQPETQLAKDAGLELGVRGTIKVNEKLQTSDPSIYAVGDAIEVKDYINGTAGFVPLAGPANRQGRIVADVINGMPAAYKGVLGTSIVKVFELTAAVTGNNEKTLRKMNRSYEVIHVQPMNHAGYYPGASPMTLKVIFDKKTGGILGAQAVGKGGIDKRIDVLATAIKASMTVEDLADLELSYAPPYSSAKDPVNIAGYAASNIVDGSAENVQWHEIDALLAGGGILIDVRDPGEVARGAIDGAINIPVNELRERLGEVPRDKDLYVSCQVGLRGYLAARILTGHGMKVKNLDGGYKLYSTAKSEY</sequence>
<dbReference type="InterPro" id="IPR001763">
    <property type="entry name" value="Rhodanese-like_dom"/>
</dbReference>
<dbReference type="SUPFAM" id="SSF51905">
    <property type="entry name" value="FAD/NAD(P)-binding domain"/>
    <property type="match status" value="1"/>
</dbReference>
<dbReference type="SMART" id="SM00450">
    <property type="entry name" value="RHOD"/>
    <property type="match status" value="1"/>
</dbReference>
<dbReference type="SUPFAM" id="SSF55424">
    <property type="entry name" value="FAD/NAD-linked reductases, dimerisation (C-terminal) domain"/>
    <property type="match status" value="1"/>
</dbReference>
<keyword evidence="5 8" id="KW-0560">Oxidoreductase</keyword>
<organism evidence="8 9">
    <name type="scientific">Peribacillus psychrosaccharolyticus</name>
    <name type="common">Bacillus psychrosaccharolyticus</name>
    <dbReference type="NCBI Taxonomy" id="1407"/>
    <lineage>
        <taxon>Bacteria</taxon>
        <taxon>Bacillati</taxon>
        <taxon>Bacillota</taxon>
        <taxon>Bacilli</taxon>
        <taxon>Bacillales</taxon>
        <taxon>Bacillaceae</taxon>
        <taxon>Peribacillus</taxon>
    </lineage>
</organism>
<comment type="cofactor">
    <cofactor evidence="1">
        <name>FAD</name>
        <dbReference type="ChEBI" id="CHEBI:57692"/>
    </cofactor>
</comment>
<dbReference type="Pfam" id="PF02852">
    <property type="entry name" value="Pyr_redox_dim"/>
    <property type="match status" value="1"/>
</dbReference>
<evidence type="ECO:0000313" key="9">
    <source>
        <dbReference type="Proteomes" id="UP000595254"/>
    </source>
</evidence>
<dbReference type="InterPro" id="IPR023753">
    <property type="entry name" value="FAD/NAD-binding_dom"/>
</dbReference>
<dbReference type="NCBIfam" id="NF010037">
    <property type="entry name" value="PRK13512.1"/>
    <property type="match status" value="1"/>
</dbReference>
<evidence type="ECO:0000256" key="2">
    <source>
        <dbReference type="ARBA" id="ARBA00009130"/>
    </source>
</evidence>
<dbReference type="InterPro" id="IPR004099">
    <property type="entry name" value="Pyr_nucl-diS_OxRdtase_dimer"/>
</dbReference>
<dbReference type="EMBL" id="CP068053">
    <property type="protein sequence ID" value="QQS99346.1"/>
    <property type="molecule type" value="Genomic_DNA"/>
</dbReference>
<dbReference type="Pfam" id="PF00581">
    <property type="entry name" value="Rhodanese"/>
    <property type="match status" value="1"/>
</dbReference>
<evidence type="ECO:0000313" key="8">
    <source>
        <dbReference type="EMBL" id="QQS99346.1"/>
    </source>
</evidence>
<dbReference type="Gene3D" id="3.50.50.60">
    <property type="entry name" value="FAD/NAD(P)-binding domain"/>
    <property type="match status" value="2"/>
</dbReference>
<dbReference type="Gene3D" id="3.40.250.10">
    <property type="entry name" value="Rhodanese-like domain"/>
    <property type="match status" value="1"/>
</dbReference>
<dbReference type="Pfam" id="PF07992">
    <property type="entry name" value="Pyr_redox_2"/>
    <property type="match status" value="1"/>
</dbReference>
<dbReference type="InterPro" id="IPR016156">
    <property type="entry name" value="FAD/NAD-linked_Rdtase_dimer_sf"/>
</dbReference>
<evidence type="ECO:0000256" key="6">
    <source>
        <dbReference type="ARBA" id="ARBA00023284"/>
    </source>
</evidence>
<dbReference type="InterPro" id="IPR036188">
    <property type="entry name" value="FAD/NAD-bd_sf"/>
</dbReference>
<evidence type="ECO:0000259" key="7">
    <source>
        <dbReference type="PROSITE" id="PS50206"/>
    </source>
</evidence>
<dbReference type="PRINTS" id="PR00411">
    <property type="entry name" value="PNDRDTASEI"/>
</dbReference>
<feature type="domain" description="Rhodanese" evidence="7">
    <location>
        <begin position="466"/>
        <end position="549"/>
    </location>
</feature>
<dbReference type="InterPro" id="IPR036873">
    <property type="entry name" value="Rhodanese-like_dom_sf"/>
</dbReference>
<dbReference type="EC" id="1.8.1.14" evidence="8"/>
<dbReference type="CDD" id="cd01524">
    <property type="entry name" value="RHOD_Pyr_redox"/>
    <property type="match status" value="1"/>
</dbReference>
<comment type="similarity">
    <text evidence="2">Belongs to the class-III pyridine nucleotide-disulfide oxidoreductase family.</text>
</comment>
<keyword evidence="4" id="KW-0274">FAD</keyword>
<protein>
    <submittedName>
        <fullName evidence="8">CoA-disulfide reductase</fullName>
        <ecNumber evidence="8">1.8.1.14</ecNumber>
    </submittedName>
</protein>
<dbReference type="KEGG" id="ppsr:I6J18_17170"/>
<dbReference type="PRINTS" id="PR00368">
    <property type="entry name" value="FADPNR"/>
</dbReference>
<name>A0A974NKF2_PERPY</name>
<dbReference type="PROSITE" id="PS50206">
    <property type="entry name" value="RHODANESE_3"/>
    <property type="match status" value="1"/>
</dbReference>
<evidence type="ECO:0000256" key="3">
    <source>
        <dbReference type="ARBA" id="ARBA00022630"/>
    </source>
</evidence>
<dbReference type="AlphaFoldDB" id="A0A974NKF2"/>
<proteinExistence type="inferred from homology"/>
<keyword evidence="3" id="KW-0285">Flavoprotein</keyword>